<dbReference type="Proteomes" id="UP000285794">
    <property type="component" value="Unassembled WGS sequence"/>
</dbReference>
<evidence type="ECO:0000313" key="5">
    <source>
        <dbReference type="Proteomes" id="UP000285794"/>
    </source>
</evidence>
<dbReference type="InterPro" id="IPR012373">
    <property type="entry name" value="Ferrdict_sens_TM"/>
</dbReference>
<dbReference type="InterPro" id="IPR006860">
    <property type="entry name" value="FecR"/>
</dbReference>
<feature type="domain" description="Protein FecR C-terminal" evidence="3">
    <location>
        <begin position="217"/>
        <end position="284"/>
    </location>
</feature>
<accession>A0A425Y0W0</accession>
<dbReference type="Pfam" id="PF04773">
    <property type="entry name" value="FecR"/>
    <property type="match status" value="1"/>
</dbReference>
<comment type="caution">
    <text evidence="4">The sequence shown here is derived from an EMBL/GenBank/DDBJ whole genome shotgun (WGS) entry which is preliminary data.</text>
</comment>
<dbReference type="Gene3D" id="3.55.50.30">
    <property type="match status" value="1"/>
</dbReference>
<dbReference type="EMBL" id="QQWG01000008">
    <property type="protein sequence ID" value="RRG21537.1"/>
    <property type="molecule type" value="Genomic_DNA"/>
</dbReference>
<protein>
    <submittedName>
        <fullName evidence="4">FecR family protein</fullName>
    </submittedName>
</protein>
<feature type="domain" description="FecR protein" evidence="2">
    <location>
        <begin position="85"/>
        <end position="172"/>
    </location>
</feature>
<keyword evidence="1" id="KW-0472">Membrane</keyword>
<dbReference type="PANTHER" id="PTHR30273:SF2">
    <property type="entry name" value="PROTEIN FECR"/>
    <property type="match status" value="1"/>
</dbReference>
<dbReference type="PANTHER" id="PTHR30273">
    <property type="entry name" value="PERIPLASMIC SIGNAL SENSOR AND SIGMA FACTOR ACTIVATOR FECR-RELATED"/>
    <property type="match status" value="1"/>
</dbReference>
<keyword evidence="5" id="KW-1185">Reference proteome</keyword>
<sequence length="290" mass="33791">MSFDLKNMDRYSDEEFLNALPEIELPYSKSKDEIWNKMFTDIEDIQKPVRKIRSHWLIYSLAASLLLVVACVAFMRFYTESIYCPKGQHLAVLLPDNSRVELNANSNLTYHPYWWRVSREVKFEGEAFFNISKGSRFEIVSRSGSTSILGTSFNIYTRKNTYKVSCFTGKVRVLSTLTQDEVILYPKDFASINRNGQIELETGINIKEKTMWRDHIFFFTATPIHQVFEEIELQYDIRIVKKDLAKILYTGNFKKSNSVDEILNWVCLPLGLEYSKVSSKKYIVGSKQTK</sequence>
<evidence type="ECO:0000259" key="2">
    <source>
        <dbReference type="Pfam" id="PF04773"/>
    </source>
</evidence>
<gene>
    <name evidence="4" type="ORF">DWB61_09660</name>
</gene>
<dbReference type="Pfam" id="PF16344">
    <property type="entry name" value="FecR_C"/>
    <property type="match status" value="1"/>
</dbReference>
<proteinExistence type="predicted"/>
<evidence type="ECO:0000256" key="1">
    <source>
        <dbReference type="SAM" id="Phobius"/>
    </source>
</evidence>
<keyword evidence="1" id="KW-0812">Transmembrane</keyword>
<name>A0A425Y0W0_9BACT</name>
<dbReference type="InterPro" id="IPR032508">
    <property type="entry name" value="FecR_C"/>
</dbReference>
<dbReference type="GO" id="GO:0016989">
    <property type="term" value="F:sigma factor antagonist activity"/>
    <property type="evidence" value="ECO:0007669"/>
    <property type="project" value="TreeGrafter"/>
</dbReference>
<dbReference type="Gene3D" id="2.60.120.1440">
    <property type="match status" value="1"/>
</dbReference>
<evidence type="ECO:0000259" key="3">
    <source>
        <dbReference type="Pfam" id="PF16344"/>
    </source>
</evidence>
<keyword evidence="1" id="KW-1133">Transmembrane helix</keyword>
<feature type="transmembrane region" description="Helical" evidence="1">
    <location>
        <begin position="56"/>
        <end position="78"/>
    </location>
</feature>
<dbReference type="AlphaFoldDB" id="A0A425Y0W0"/>
<reference evidence="4 5" key="1">
    <citation type="submission" date="2018-07" db="EMBL/GenBank/DDBJ databases">
        <title>Draft genome sequence of Ancylomarina sp. M1P.</title>
        <authorList>
            <person name="Yadav S."/>
            <person name="Villanueva L."/>
            <person name="Damste J.S.S."/>
        </authorList>
    </citation>
    <scope>NUCLEOTIDE SEQUENCE [LARGE SCALE GENOMIC DNA]</scope>
    <source>
        <strain evidence="4 5">M1P</strain>
    </source>
</reference>
<evidence type="ECO:0000313" key="4">
    <source>
        <dbReference type="EMBL" id="RRG21537.1"/>
    </source>
</evidence>
<organism evidence="4 5">
    <name type="scientific">Ancylomarina euxinus</name>
    <dbReference type="NCBI Taxonomy" id="2283627"/>
    <lineage>
        <taxon>Bacteria</taxon>
        <taxon>Pseudomonadati</taxon>
        <taxon>Bacteroidota</taxon>
        <taxon>Bacteroidia</taxon>
        <taxon>Marinilabiliales</taxon>
        <taxon>Marinifilaceae</taxon>
        <taxon>Ancylomarina</taxon>
    </lineage>
</organism>